<reference evidence="2 3" key="1">
    <citation type="journal article" date="2014" name="Genome Announc.">
        <title>Draft Genome Sequences of Three Alkaliphilic Bacillus Strains, Bacillus wakoensis JCM 9140T, Bacillus akibai JCM 9157T, and Bacillus hemicellulosilyticus JCM 9152T.</title>
        <authorList>
            <person name="Yuki M."/>
            <person name="Oshima K."/>
            <person name="Suda W."/>
            <person name="Oshida Y."/>
            <person name="Kitamura K."/>
            <person name="Iida T."/>
            <person name="Hattori M."/>
            <person name="Ohkuma M."/>
        </authorList>
    </citation>
    <scope>NUCLEOTIDE SEQUENCE [LARGE SCALE GENOMIC DNA]</scope>
    <source>
        <strain evidence="2 3">JCM 9157</strain>
    </source>
</reference>
<dbReference type="Proteomes" id="UP000018896">
    <property type="component" value="Unassembled WGS sequence"/>
</dbReference>
<dbReference type="eggNOG" id="ENOG5030ERT">
    <property type="taxonomic scope" value="Bacteria"/>
</dbReference>
<gene>
    <name evidence="2" type="ORF">JCM9157_2810</name>
</gene>
<protein>
    <recommendedName>
        <fullName evidence="1">DUF4935 domain-containing protein</fullName>
    </recommendedName>
</protein>
<evidence type="ECO:0000313" key="2">
    <source>
        <dbReference type="EMBL" id="GAE35693.1"/>
    </source>
</evidence>
<organism evidence="2 3">
    <name type="scientific">Halalkalibacter akibai (strain ATCC 43226 / DSM 21942 / CIP 109018 / JCM 9157 / 1139)</name>
    <name type="common">Bacillus akibai</name>
    <dbReference type="NCBI Taxonomy" id="1236973"/>
    <lineage>
        <taxon>Bacteria</taxon>
        <taxon>Bacillati</taxon>
        <taxon>Bacillota</taxon>
        <taxon>Bacilli</taxon>
        <taxon>Bacillales</taxon>
        <taxon>Bacillaceae</taxon>
        <taxon>Halalkalibacter</taxon>
    </lineage>
</organism>
<comment type="caution">
    <text evidence="2">The sequence shown here is derived from an EMBL/GenBank/DDBJ whole genome shotgun (WGS) entry which is preliminary data.</text>
</comment>
<dbReference type="RefSeq" id="WP_035665212.1">
    <property type="nucleotide sequence ID" value="NZ_BAUV01000022.1"/>
</dbReference>
<keyword evidence="3" id="KW-1185">Reference proteome</keyword>
<proteinExistence type="predicted"/>
<dbReference type="Pfam" id="PF16289">
    <property type="entry name" value="PIN_12"/>
    <property type="match status" value="1"/>
</dbReference>
<feature type="domain" description="DUF4935" evidence="1">
    <location>
        <begin position="4"/>
        <end position="167"/>
    </location>
</feature>
<dbReference type="EMBL" id="BAUV01000022">
    <property type="protein sequence ID" value="GAE35693.1"/>
    <property type="molecule type" value="Genomic_DNA"/>
</dbReference>
<accession>W4QVN2</accession>
<sequence length="360" mass="42434">MNFFLDSTVFQKGKDVFFNNWLSQEFLNICKQQNFSIYISSVVIEEIRRQFSIFINNQIGNINSGIGAINTIPQLHNIHLHLPQHEEVMRSFDTYFERLQDEGILKVVQYSNDFLPELIHKSIHRIKPFTESKQEFRDAVIWFSYAKLAEEQQLQNCFLISGNTTDYLNKHGQLHEELAKKSNRFTFFRDVYSLLNSSLMEPFKETNALLESLKEKEWDNVTILNFLKEDTSKSYIKKRLTDDIDGPLRVELWSSVYYSQRKILNLDLVNLSRVSVRGLNFINDNFIVSGNFEVKIRFVSELESETPDLRDTQVGHEELMIFFDAVYYPDSNTFSNLEISSYEDAHEYWMGVHRVQQDSF</sequence>
<dbReference type="AlphaFoldDB" id="W4QVN2"/>
<name>W4QVN2_HALA3</name>
<dbReference type="OrthoDB" id="2779996at2"/>
<evidence type="ECO:0000313" key="3">
    <source>
        <dbReference type="Proteomes" id="UP000018896"/>
    </source>
</evidence>
<dbReference type="InterPro" id="IPR032557">
    <property type="entry name" value="DUF4935"/>
</dbReference>
<evidence type="ECO:0000259" key="1">
    <source>
        <dbReference type="Pfam" id="PF16289"/>
    </source>
</evidence>